<evidence type="ECO:0000256" key="1">
    <source>
        <dbReference type="ARBA" id="ARBA00004651"/>
    </source>
</evidence>
<comment type="caution">
    <text evidence="7">The sequence shown here is derived from an EMBL/GenBank/DDBJ whole genome shotgun (WGS) entry which is preliminary data.</text>
</comment>
<organism evidence="7 8">
    <name type="scientific">Ureibacillus suwonensis</name>
    <dbReference type="NCBI Taxonomy" id="313007"/>
    <lineage>
        <taxon>Bacteria</taxon>
        <taxon>Bacillati</taxon>
        <taxon>Bacillota</taxon>
        <taxon>Bacilli</taxon>
        <taxon>Bacillales</taxon>
        <taxon>Caryophanaceae</taxon>
        <taxon>Ureibacillus</taxon>
    </lineage>
</organism>
<evidence type="ECO:0000256" key="6">
    <source>
        <dbReference type="SAM" id="Phobius"/>
    </source>
</evidence>
<keyword evidence="5 6" id="KW-0472">Membrane</keyword>
<keyword evidence="4 6" id="KW-1133">Transmembrane helix</keyword>
<evidence type="ECO:0000256" key="3">
    <source>
        <dbReference type="ARBA" id="ARBA00022692"/>
    </source>
</evidence>
<dbReference type="RefSeq" id="WP_342468523.1">
    <property type="nucleotide sequence ID" value="NZ_JBHSNQ010000080.1"/>
</dbReference>
<protein>
    <submittedName>
        <fullName evidence="7">YihY/virulence factor BrkB family protein</fullName>
    </submittedName>
</protein>
<feature type="transmembrane region" description="Helical" evidence="6">
    <location>
        <begin position="237"/>
        <end position="259"/>
    </location>
</feature>
<dbReference type="PIRSF" id="PIRSF035875">
    <property type="entry name" value="RNase_BN"/>
    <property type="match status" value="1"/>
</dbReference>
<dbReference type="PANTHER" id="PTHR30213">
    <property type="entry name" value="INNER MEMBRANE PROTEIN YHJD"/>
    <property type="match status" value="1"/>
</dbReference>
<feature type="transmembrane region" description="Helical" evidence="6">
    <location>
        <begin position="271"/>
        <end position="300"/>
    </location>
</feature>
<gene>
    <name evidence="7" type="ORF">ACFPOH_09785</name>
</gene>
<evidence type="ECO:0000256" key="2">
    <source>
        <dbReference type="ARBA" id="ARBA00022475"/>
    </source>
</evidence>
<dbReference type="PANTHER" id="PTHR30213:SF0">
    <property type="entry name" value="UPF0761 MEMBRANE PROTEIN YIHY"/>
    <property type="match status" value="1"/>
</dbReference>
<dbReference type="NCBIfam" id="TIGR00765">
    <property type="entry name" value="yihY_not_rbn"/>
    <property type="match status" value="1"/>
</dbReference>
<accession>A0ABW0RCA4</accession>
<reference evidence="8" key="1">
    <citation type="journal article" date="2019" name="Int. J. Syst. Evol. Microbiol.">
        <title>The Global Catalogue of Microorganisms (GCM) 10K type strain sequencing project: providing services to taxonomists for standard genome sequencing and annotation.</title>
        <authorList>
            <consortium name="The Broad Institute Genomics Platform"/>
            <consortium name="The Broad Institute Genome Sequencing Center for Infectious Disease"/>
            <person name="Wu L."/>
            <person name="Ma J."/>
        </authorList>
    </citation>
    <scope>NUCLEOTIDE SEQUENCE [LARGE SCALE GENOMIC DNA]</scope>
    <source>
        <strain evidence="8">CCUG 56331</strain>
    </source>
</reference>
<dbReference type="InterPro" id="IPR017039">
    <property type="entry name" value="Virul_fac_BrkB"/>
</dbReference>
<proteinExistence type="predicted"/>
<name>A0ABW0RCA4_9BACL</name>
<feature type="transmembrane region" description="Helical" evidence="6">
    <location>
        <begin position="158"/>
        <end position="177"/>
    </location>
</feature>
<keyword evidence="2" id="KW-1003">Cell membrane</keyword>
<evidence type="ECO:0000313" key="8">
    <source>
        <dbReference type="Proteomes" id="UP001595978"/>
    </source>
</evidence>
<evidence type="ECO:0000313" key="7">
    <source>
        <dbReference type="EMBL" id="MFC5542053.1"/>
    </source>
</evidence>
<sequence>MSWRLNKPKILQSKWVLWFQSFINPVESEIKITTFKGFVQELIVRMKKVDVSGKGAQLAYFFLLSFFPLLLVVVSLLPFFNINQEHVFRFLQTIVPTEVFLLTQGTVVEVLTTYDGGGALSLGIVGTIWAASRGMNAILKTINEAYETEPKMGIINRGWSLVFTVSLILILLLALAVPIFGQKFVYQLFEFLGVGASFYVFWNYVQWTLPPLLIFGVLFFLYWVIPYTEPKVPLFTVLPGTFFASVSWVVLIYGFSFYIKNFGNFTSTYGSIASVIILMLWLYFTGMILIFGGLLNATMYKRYLAKKMKK</sequence>
<feature type="transmembrane region" description="Helical" evidence="6">
    <location>
        <begin position="208"/>
        <end position="225"/>
    </location>
</feature>
<dbReference type="Proteomes" id="UP001595978">
    <property type="component" value="Unassembled WGS sequence"/>
</dbReference>
<feature type="transmembrane region" description="Helical" evidence="6">
    <location>
        <begin position="58"/>
        <end position="80"/>
    </location>
</feature>
<dbReference type="Pfam" id="PF03631">
    <property type="entry name" value="Virul_fac_BrkB"/>
    <property type="match status" value="1"/>
</dbReference>
<keyword evidence="8" id="KW-1185">Reference proteome</keyword>
<dbReference type="EMBL" id="JBHSNQ010000080">
    <property type="protein sequence ID" value="MFC5542053.1"/>
    <property type="molecule type" value="Genomic_DNA"/>
</dbReference>
<evidence type="ECO:0000256" key="4">
    <source>
        <dbReference type="ARBA" id="ARBA00022989"/>
    </source>
</evidence>
<keyword evidence="3 6" id="KW-0812">Transmembrane</keyword>
<evidence type="ECO:0000256" key="5">
    <source>
        <dbReference type="ARBA" id="ARBA00023136"/>
    </source>
</evidence>
<comment type="subcellular location">
    <subcellularLocation>
        <location evidence="1">Cell membrane</location>
        <topology evidence="1">Multi-pass membrane protein</topology>
    </subcellularLocation>
</comment>